<evidence type="ECO:0000313" key="3">
    <source>
        <dbReference type="EMBL" id="EZF52440.1"/>
    </source>
</evidence>
<dbReference type="Proteomes" id="UP000023758">
    <property type="component" value="Unassembled WGS sequence"/>
</dbReference>
<protein>
    <recommendedName>
        <fullName evidence="2">SRR1-like domain-containing protein</fullName>
    </recommendedName>
</protein>
<dbReference type="OrthoDB" id="5318346at2759"/>
<gene>
    <name evidence="3" type="ORF">H103_04506</name>
</gene>
<dbReference type="HOGENOM" id="CLU_048152_2_0_1"/>
<reference evidence="3" key="1">
    <citation type="submission" date="2014-02" db="EMBL/GenBank/DDBJ databases">
        <title>The Genome Sequence of Trichophyton rubrum (morphotype fischeri) CBS 288.86.</title>
        <authorList>
            <consortium name="The Broad Institute Genomics Platform"/>
            <person name="Cuomo C.A."/>
            <person name="White T.C."/>
            <person name="Graser Y."/>
            <person name="Martinez-Rossi N."/>
            <person name="Heitman J."/>
            <person name="Young S.K."/>
            <person name="Zeng Q."/>
            <person name="Gargeya S."/>
            <person name="Abouelleil A."/>
            <person name="Alvarado L."/>
            <person name="Chapman S.B."/>
            <person name="Gainer-Dewar J."/>
            <person name="Goldberg J."/>
            <person name="Griggs A."/>
            <person name="Gujja S."/>
            <person name="Hansen M."/>
            <person name="Howarth C."/>
            <person name="Imamovic A."/>
            <person name="Larimer J."/>
            <person name="Martinez D."/>
            <person name="Murphy C."/>
            <person name="Pearson M.D."/>
            <person name="Persinoti G."/>
            <person name="Poon T."/>
            <person name="Priest M."/>
            <person name="Roberts A.D."/>
            <person name="Saif S."/>
            <person name="Shea T.D."/>
            <person name="Sykes S.N."/>
            <person name="Wortman J."/>
            <person name="Nusbaum C."/>
            <person name="Birren B."/>
        </authorList>
    </citation>
    <scope>NUCLEOTIDE SEQUENCE [LARGE SCALE GENOMIC DNA]</scope>
    <source>
        <strain evidence="3">CBS 288.86</strain>
    </source>
</reference>
<name>A0A022W1V1_TRIRU</name>
<proteinExistence type="predicted"/>
<dbReference type="InterPro" id="IPR012942">
    <property type="entry name" value="SRR1-like"/>
</dbReference>
<feature type="region of interest" description="Disordered" evidence="1">
    <location>
        <begin position="1"/>
        <end position="57"/>
    </location>
</feature>
<feature type="compositionally biased region" description="Polar residues" evidence="1">
    <location>
        <begin position="10"/>
        <end position="29"/>
    </location>
</feature>
<dbReference type="EMBL" id="KK207850">
    <property type="protein sequence ID" value="EZF52440.1"/>
    <property type="molecule type" value="Genomic_DNA"/>
</dbReference>
<dbReference type="Pfam" id="PF07985">
    <property type="entry name" value="SRR1"/>
    <property type="match status" value="1"/>
</dbReference>
<accession>A0A022W1V1</accession>
<feature type="domain" description="SRR1-like" evidence="2">
    <location>
        <begin position="133"/>
        <end position="292"/>
    </location>
</feature>
<evidence type="ECO:0000256" key="1">
    <source>
        <dbReference type="SAM" id="MobiDB-lite"/>
    </source>
</evidence>
<organism evidence="3">
    <name type="scientific">Trichophyton rubrum CBS 288.86</name>
    <dbReference type="NCBI Taxonomy" id="1215330"/>
    <lineage>
        <taxon>Eukaryota</taxon>
        <taxon>Fungi</taxon>
        <taxon>Dikarya</taxon>
        <taxon>Ascomycota</taxon>
        <taxon>Pezizomycotina</taxon>
        <taxon>Eurotiomycetes</taxon>
        <taxon>Eurotiomycetidae</taxon>
        <taxon>Onygenales</taxon>
        <taxon>Arthrodermataceae</taxon>
        <taxon>Trichophyton</taxon>
    </lineage>
</organism>
<dbReference type="PANTHER" id="PTHR42080:SF1">
    <property type="entry name" value="SRR1-LIKE DOMAIN-CONTAINING PROTEIN"/>
    <property type="match status" value="1"/>
</dbReference>
<dbReference type="PANTHER" id="PTHR42080">
    <property type="entry name" value="SRR1 DOMAIN-CONTAINING PROTEIN"/>
    <property type="match status" value="1"/>
</dbReference>
<sequence length="298" mass="33206">MARLGRKRNSTQSLIQPHQNNAETTTIIKITTGRMPRSRSRKKTQAQTQAVPRRRVAVQDDDGWTHITNTRRVATTTATTAPTTDQLIPAEIPDGLTLSQLRAQFDAHQEKWLASQTWKAITASPIASSIASSNNNTTTTRIDKFVCIALGSPSGFLRGGLVDRRAVSLFQLAAFISLIDLLSPNTRTERACRCYAQDPVFNRLDAELLASLGVEVVRREAFGMVDEQTVVFGPGMERRHLVEVLARRPVVFFGGPLETSDEVLEEYSKNQSVRLPEFEPNTASFWGTSVFWRSFGRT</sequence>
<evidence type="ECO:0000259" key="2">
    <source>
        <dbReference type="Pfam" id="PF07985"/>
    </source>
</evidence>
<dbReference type="AlphaFoldDB" id="A0A022W1V1"/>